<evidence type="ECO:0000313" key="2">
    <source>
        <dbReference type="EMBL" id="ADG93408.1"/>
    </source>
</evidence>
<dbReference type="EMBL" id="CP001999">
    <property type="protein sequence ID" value="ADG93408.1"/>
    <property type="molecule type" value="Genomic_DNA"/>
</dbReference>
<evidence type="ECO:0000313" key="3">
    <source>
        <dbReference type="Proteomes" id="UP000000939"/>
    </source>
</evidence>
<feature type="domain" description="PPM-type phosphatase" evidence="1">
    <location>
        <begin position="4"/>
        <end position="224"/>
    </location>
</feature>
<accession>D5V1H4</accession>
<dbReference type="SUPFAM" id="SSF81606">
    <property type="entry name" value="PP2C-like"/>
    <property type="match status" value="1"/>
</dbReference>
<dbReference type="RefSeq" id="WP_013135553.1">
    <property type="nucleotide sequence ID" value="NC_014166.1"/>
</dbReference>
<dbReference type="Pfam" id="PF13672">
    <property type="entry name" value="PP2C_2"/>
    <property type="match status" value="1"/>
</dbReference>
<dbReference type="PROSITE" id="PS51746">
    <property type="entry name" value="PPM_2"/>
    <property type="match status" value="1"/>
</dbReference>
<dbReference type="HOGENOM" id="CLU_034545_0_3_7"/>
<dbReference type="InterPro" id="IPR015655">
    <property type="entry name" value="PP2C"/>
</dbReference>
<keyword evidence="3" id="KW-1185">Reference proteome</keyword>
<dbReference type="OrthoDB" id="5496340at2"/>
<dbReference type="KEGG" id="ant:Arnit_1754"/>
<dbReference type="GO" id="GO:0004722">
    <property type="term" value="F:protein serine/threonine phosphatase activity"/>
    <property type="evidence" value="ECO:0007669"/>
    <property type="project" value="InterPro"/>
</dbReference>
<dbReference type="CDD" id="cd00143">
    <property type="entry name" value="PP2Cc"/>
    <property type="match status" value="1"/>
</dbReference>
<dbReference type="InterPro" id="IPR001932">
    <property type="entry name" value="PPM-type_phosphatase-like_dom"/>
</dbReference>
<proteinExistence type="predicted"/>
<dbReference type="InterPro" id="IPR036457">
    <property type="entry name" value="PPM-type-like_dom_sf"/>
</dbReference>
<gene>
    <name evidence="2" type="ordered locus">Arnit_1754</name>
</gene>
<dbReference type="SMART" id="SM00331">
    <property type="entry name" value="PP2C_SIG"/>
    <property type="match status" value="1"/>
</dbReference>
<dbReference type="STRING" id="572480.Arnit_1754"/>
<name>D5V1H4_ARCNC</name>
<evidence type="ECO:0000259" key="1">
    <source>
        <dbReference type="PROSITE" id="PS51746"/>
    </source>
</evidence>
<sequence length="225" mass="25558">MNFKSYSFTHPGHLRTLNEDSFYLNDEKNLWIVCDGMGGHEEGNFASRLITDIFENFTLEGTFENKIEMINKQIKIIHNLLINKVEKIGGNIIIGSTLMLLHIEDEKGVCIHAGDTRCYCLQNNTLRTITKDHAIQINDFYGSRRYLTSALSAPGNLFIETTRFTVCKNDVFLICTDGLYDYISNKVIKEAMSQDNIQEALFKLKLSVLATSAEDNITTVTIENK</sequence>
<reference evidence="2 3" key="1">
    <citation type="journal article" date="2010" name="Stand. Genomic Sci.">
        <title>Complete genome sequence of Arcobacter nitrofigilis type strain (CI).</title>
        <authorList>
            <person name="Pati A."/>
            <person name="Gronow S."/>
            <person name="Lapidus A."/>
            <person name="Copeland A."/>
            <person name="Glavina Del Rio T."/>
            <person name="Nolan M."/>
            <person name="Lucas S."/>
            <person name="Tice H."/>
            <person name="Cheng J.F."/>
            <person name="Han C."/>
            <person name="Chertkov O."/>
            <person name="Bruce D."/>
            <person name="Tapia R."/>
            <person name="Goodwin L."/>
            <person name="Pitluck S."/>
            <person name="Liolios K."/>
            <person name="Ivanova N."/>
            <person name="Mavromatis K."/>
            <person name="Chen A."/>
            <person name="Palaniappan K."/>
            <person name="Land M."/>
            <person name="Hauser L."/>
            <person name="Chang Y.J."/>
            <person name="Jeffries C.D."/>
            <person name="Detter J.C."/>
            <person name="Rohde M."/>
            <person name="Goker M."/>
            <person name="Bristow J."/>
            <person name="Eisen J.A."/>
            <person name="Markowitz V."/>
            <person name="Hugenholtz P."/>
            <person name="Klenk H.P."/>
            <person name="Kyrpides N.C."/>
        </authorList>
    </citation>
    <scope>NUCLEOTIDE SEQUENCE [LARGE SCALE GENOMIC DNA]</scope>
    <source>
        <strain evidence="3">ATCC 33309 / DSM 7299 / CCUG 15893 / LMG 7604 / NCTC 12251 / CI</strain>
    </source>
</reference>
<dbReference type="PANTHER" id="PTHR13832:SF827">
    <property type="entry name" value="PROTEIN PHOSPHATASE 1L"/>
    <property type="match status" value="1"/>
</dbReference>
<protein>
    <submittedName>
        <fullName evidence="2">Protein serine/threonine phosphatase</fullName>
    </submittedName>
</protein>
<dbReference type="AlphaFoldDB" id="D5V1H4"/>
<dbReference type="Gene3D" id="3.60.40.10">
    <property type="entry name" value="PPM-type phosphatase domain"/>
    <property type="match status" value="1"/>
</dbReference>
<dbReference type="PANTHER" id="PTHR13832">
    <property type="entry name" value="PROTEIN PHOSPHATASE 2C"/>
    <property type="match status" value="1"/>
</dbReference>
<dbReference type="Proteomes" id="UP000000939">
    <property type="component" value="Chromosome"/>
</dbReference>
<dbReference type="eggNOG" id="COG0631">
    <property type="taxonomic scope" value="Bacteria"/>
</dbReference>
<organism evidence="2 3">
    <name type="scientific">Arcobacter nitrofigilis (strain ATCC 33309 / DSM 7299 / CCUG 15893 / LMG 7604 / NCTC 12251 / CI)</name>
    <name type="common">Campylobacter nitrofigilis</name>
    <dbReference type="NCBI Taxonomy" id="572480"/>
    <lineage>
        <taxon>Bacteria</taxon>
        <taxon>Pseudomonadati</taxon>
        <taxon>Campylobacterota</taxon>
        <taxon>Epsilonproteobacteria</taxon>
        <taxon>Campylobacterales</taxon>
        <taxon>Arcobacteraceae</taxon>
        <taxon>Arcobacter</taxon>
    </lineage>
</organism>
<dbReference type="SMART" id="SM00332">
    <property type="entry name" value="PP2Cc"/>
    <property type="match status" value="1"/>
</dbReference>